<dbReference type="EMBL" id="LC066376">
    <property type="protein sequence ID" value="BAT27940.1"/>
    <property type="molecule type" value="Genomic_DNA"/>
</dbReference>
<dbReference type="PANTHER" id="PTHR35535">
    <property type="entry name" value="HEAT SHOCK PROTEIN HSLJ"/>
    <property type="match status" value="1"/>
</dbReference>
<dbReference type="InterPro" id="IPR005184">
    <property type="entry name" value="DUF306_Meta_HslJ"/>
</dbReference>
<feature type="signal peptide" evidence="1">
    <location>
        <begin position="1"/>
        <end position="15"/>
    </location>
</feature>
<protein>
    <recommendedName>
        <fullName evidence="2">DUF306 domain-containing protein</fullName>
    </recommendedName>
</protein>
<sequence>MALTLGLAAPLPALAQDGDTSGAAAPVGAWLVQTIEGAPTDAGVETTLVITPGGRASGTGGCNRFNAEAMIDGEQIHFGQAMATRMACQEAAMRQEAGFFAALSNITAWRVLEDGRLELTDAVGQAVLTLTRGQSA</sequence>
<dbReference type="InterPro" id="IPR053147">
    <property type="entry name" value="Hsp_HslJ-like"/>
</dbReference>
<organism evidence="3">
    <name type="scientific">Aureimonas frigidaquae</name>
    <dbReference type="NCBI Taxonomy" id="424757"/>
    <lineage>
        <taxon>Bacteria</taxon>
        <taxon>Pseudomonadati</taxon>
        <taxon>Pseudomonadota</taxon>
        <taxon>Alphaproteobacteria</taxon>
        <taxon>Hyphomicrobiales</taxon>
        <taxon>Aurantimonadaceae</taxon>
        <taxon>Aureimonas</taxon>
    </lineage>
</organism>
<proteinExistence type="predicted"/>
<accession>A0A0P0Z1Y6</accession>
<feature type="chain" id="PRO_5012610508" description="DUF306 domain-containing protein" evidence="1">
    <location>
        <begin position="16"/>
        <end position="136"/>
    </location>
</feature>
<name>A0A0P0Z1Y6_9HYPH</name>
<feature type="domain" description="DUF306" evidence="2">
    <location>
        <begin position="28"/>
        <end position="130"/>
    </location>
</feature>
<evidence type="ECO:0000313" key="3">
    <source>
        <dbReference type="EMBL" id="BAT27940.1"/>
    </source>
</evidence>
<keyword evidence="1" id="KW-0732">Signal</keyword>
<reference evidence="3" key="1">
    <citation type="journal article" date="2015" name="Proc. Natl. Acad. Sci. U.S.A.">
        <title>Bacterial clade with the ribosomal RNA operon on a small plasmid rather than the chromosome.</title>
        <authorList>
            <person name="Anda M."/>
            <person name="Ohtsubo Y."/>
            <person name="Okubo T."/>
            <person name="Sugawara M."/>
            <person name="Nagata Y."/>
            <person name="Tsuda M."/>
            <person name="Minamisawa K."/>
            <person name="Mitsui H."/>
        </authorList>
    </citation>
    <scope>NUCLEOTIDE SEQUENCE</scope>
    <source>
        <strain evidence="3">JCM 14755</strain>
    </source>
</reference>
<dbReference type="Gene3D" id="2.40.128.270">
    <property type="match status" value="1"/>
</dbReference>
<dbReference type="InterPro" id="IPR038670">
    <property type="entry name" value="HslJ-like_sf"/>
</dbReference>
<dbReference type="AlphaFoldDB" id="A0A0P0Z1Y6"/>
<dbReference type="PANTHER" id="PTHR35535:SF1">
    <property type="entry name" value="HEAT SHOCK PROTEIN HSLJ"/>
    <property type="match status" value="1"/>
</dbReference>
<dbReference type="Pfam" id="PF03724">
    <property type="entry name" value="META"/>
    <property type="match status" value="1"/>
</dbReference>
<evidence type="ECO:0000259" key="2">
    <source>
        <dbReference type="Pfam" id="PF03724"/>
    </source>
</evidence>
<evidence type="ECO:0000256" key="1">
    <source>
        <dbReference type="SAM" id="SignalP"/>
    </source>
</evidence>